<gene>
    <name evidence="4" type="primary">101743281</name>
</gene>
<reference evidence="4" key="2">
    <citation type="submission" date="2022-06" db="UniProtKB">
        <authorList>
            <consortium name="EnsemblMetazoa"/>
        </authorList>
    </citation>
    <scope>IDENTIFICATION</scope>
    <source>
        <strain evidence="4">p50T (Dazao)</strain>
    </source>
</reference>
<evidence type="ECO:0000313" key="4">
    <source>
        <dbReference type="EnsemblMetazoa" id="XP_037872729.1"/>
    </source>
</evidence>
<feature type="compositionally biased region" description="Polar residues" evidence="1">
    <location>
        <begin position="158"/>
        <end position="170"/>
    </location>
</feature>
<proteinExistence type="predicted"/>
<keyword evidence="5" id="KW-1185">Reference proteome</keyword>
<keyword evidence="2" id="KW-0732">Signal</keyword>
<dbReference type="OMA" id="WYPWIAL"/>
<dbReference type="EnsemblMetazoa" id="XM_038016801.1">
    <property type="protein sequence ID" value="XP_037872729.1"/>
    <property type="gene ID" value="LOC101743281"/>
</dbReference>
<feature type="region of interest" description="Disordered" evidence="1">
    <location>
        <begin position="153"/>
        <end position="181"/>
    </location>
</feature>
<dbReference type="Proteomes" id="UP000005204">
    <property type="component" value="Unassembled WGS sequence"/>
</dbReference>
<reference evidence="5" key="1">
    <citation type="journal article" date="2008" name="Insect Biochem. Mol. Biol.">
        <title>The genome of a lepidopteran model insect, the silkworm Bombyx mori.</title>
        <authorList>
            <consortium name="International Silkworm Genome Consortium"/>
        </authorList>
    </citation>
    <scope>NUCLEOTIDE SEQUENCE [LARGE SCALE GENOMIC DNA]</scope>
    <source>
        <strain evidence="5">p50T</strain>
    </source>
</reference>
<feature type="domain" description="Folded gastrulation N-terminal" evidence="3">
    <location>
        <begin position="72"/>
        <end position="175"/>
    </location>
</feature>
<evidence type="ECO:0000259" key="3">
    <source>
        <dbReference type="Pfam" id="PF15888"/>
    </source>
</evidence>
<evidence type="ECO:0000256" key="2">
    <source>
        <dbReference type="SAM" id="SignalP"/>
    </source>
</evidence>
<evidence type="ECO:0000313" key="5">
    <source>
        <dbReference type="Proteomes" id="UP000005204"/>
    </source>
</evidence>
<dbReference type="Pfam" id="PF15888">
    <property type="entry name" value="FOG_N"/>
    <property type="match status" value="1"/>
</dbReference>
<sequence>MWYTWTTLLLVSCALVEAAEVEVTTTEAVVPAVVTTTRPPPRTLDRLAAELAWKSWLQSPESGNPNAPRRRITTKSLFITPLVCPKGQRLDGNGCVQTVTVNKDEHERILLEELNAQFKPTLSGDVTYYDNYDENEPGPLQLSIPIGLDPLAAPLQGQGLSDQASQGSHDNINKKDGNKPVSDASIEAELELLKLQHPHNDTGLPDGAGVLNHNVLTNFHFAEKPKRDSPLNATEIETINNMADQGQKEVVYGHVNIDPILYGNQQQLTDSTSKKNDIPKTDTLEINASTESNLASNTKEEHKQTDVKVASQTQQVLSKNGEQSKLNPENDYSDIGEAIKLISRYAEVTTDDNFSKDQKNQQFKEEGVLGTRTKLQHRRNRPQSGSAEISFGPLSTDIAHNIPDREKFVNKGIIYRYPWPNQQFRSPPPGYPFQQLQDYWPGQNKLGGVYNGHENPRRHHHSYPHNFRPREFGVYPGMQEPYPEQLRRYIHRVVQHHSNPQRSHDSQDLYSLLGLRHWFSSEDTTKR</sequence>
<accession>A0A8R2M3U8</accession>
<name>A0A8R2M3U8_BOMMO</name>
<protein>
    <recommendedName>
        <fullName evidence="3">Folded gastrulation N-terminal domain-containing protein</fullName>
    </recommendedName>
</protein>
<dbReference type="InterPro" id="IPR031761">
    <property type="entry name" value="FOG_N"/>
</dbReference>
<dbReference type="AlphaFoldDB" id="A0A8R2M3U8"/>
<organism evidence="4 5">
    <name type="scientific">Bombyx mori</name>
    <name type="common">Silk moth</name>
    <dbReference type="NCBI Taxonomy" id="7091"/>
    <lineage>
        <taxon>Eukaryota</taxon>
        <taxon>Metazoa</taxon>
        <taxon>Ecdysozoa</taxon>
        <taxon>Arthropoda</taxon>
        <taxon>Hexapoda</taxon>
        <taxon>Insecta</taxon>
        <taxon>Pterygota</taxon>
        <taxon>Neoptera</taxon>
        <taxon>Endopterygota</taxon>
        <taxon>Lepidoptera</taxon>
        <taxon>Glossata</taxon>
        <taxon>Ditrysia</taxon>
        <taxon>Bombycoidea</taxon>
        <taxon>Bombycidae</taxon>
        <taxon>Bombycinae</taxon>
        <taxon>Bombyx</taxon>
    </lineage>
</organism>
<feature type="signal peptide" evidence="2">
    <location>
        <begin position="1"/>
        <end position="18"/>
    </location>
</feature>
<evidence type="ECO:0000256" key="1">
    <source>
        <dbReference type="SAM" id="MobiDB-lite"/>
    </source>
</evidence>
<feature type="chain" id="PRO_5035925960" description="Folded gastrulation N-terminal domain-containing protein" evidence="2">
    <location>
        <begin position="19"/>
        <end position="527"/>
    </location>
</feature>